<reference evidence="4" key="1">
    <citation type="journal article" date="2019" name="Int. J. Syst. Evol. Microbiol.">
        <title>The Global Catalogue of Microorganisms (GCM) 10K type strain sequencing project: providing services to taxonomists for standard genome sequencing and annotation.</title>
        <authorList>
            <consortium name="The Broad Institute Genomics Platform"/>
            <consortium name="The Broad Institute Genome Sequencing Center for Infectious Disease"/>
            <person name="Wu L."/>
            <person name="Ma J."/>
        </authorList>
    </citation>
    <scope>NUCLEOTIDE SEQUENCE [LARGE SCALE GENOMIC DNA]</scope>
    <source>
        <strain evidence="4">JCM 16953</strain>
    </source>
</reference>
<accession>A0ABP7IXM2</accession>
<evidence type="ECO:0000313" key="3">
    <source>
        <dbReference type="EMBL" id="GAA3829280.1"/>
    </source>
</evidence>
<feature type="signal peptide" evidence="1">
    <location>
        <begin position="1"/>
        <end position="34"/>
    </location>
</feature>
<feature type="domain" description="ARB-07466-like C-terminal" evidence="2">
    <location>
        <begin position="187"/>
        <end position="285"/>
    </location>
</feature>
<organism evidence="3 4">
    <name type="scientific">Nocardioides panacisoli</name>
    <dbReference type="NCBI Taxonomy" id="627624"/>
    <lineage>
        <taxon>Bacteria</taxon>
        <taxon>Bacillati</taxon>
        <taxon>Actinomycetota</taxon>
        <taxon>Actinomycetes</taxon>
        <taxon>Propionibacteriales</taxon>
        <taxon>Nocardioidaceae</taxon>
        <taxon>Nocardioides</taxon>
    </lineage>
</organism>
<dbReference type="Pfam" id="PF26571">
    <property type="entry name" value="VldE"/>
    <property type="match status" value="1"/>
</dbReference>
<protein>
    <recommendedName>
        <fullName evidence="2">ARB-07466-like C-terminal domain-containing protein</fullName>
    </recommendedName>
</protein>
<feature type="chain" id="PRO_5045274346" description="ARB-07466-like C-terminal domain-containing protein" evidence="1">
    <location>
        <begin position="35"/>
        <end position="293"/>
    </location>
</feature>
<dbReference type="RefSeq" id="WP_344777519.1">
    <property type="nucleotide sequence ID" value="NZ_BAABAH010000014.1"/>
</dbReference>
<dbReference type="EMBL" id="BAABAH010000014">
    <property type="protein sequence ID" value="GAA3829280.1"/>
    <property type="molecule type" value="Genomic_DNA"/>
</dbReference>
<gene>
    <name evidence="3" type="ORF">GCM10022242_33310</name>
</gene>
<name>A0ABP7IXM2_9ACTN</name>
<comment type="caution">
    <text evidence="3">The sequence shown here is derived from an EMBL/GenBank/DDBJ whole genome shotgun (WGS) entry which is preliminary data.</text>
</comment>
<dbReference type="InterPro" id="IPR058593">
    <property type="entry name" value="ARB_07466-like_C"/>
</dbReference>
<proteinExistence type="predicted"/>
<sequence length="293" mass="31294">MGGKHNAKRVLRSSRAPWVAGSLAVLATSAAVTAGVLGSGGPDALLTADSAAAAGSIDHADRTPTLSRDGDNIRPTAPQDTPVIQTPADIAMLPANVRTAVKRAHLELWTTTDLNLWTRPDKTAKQTGEIKSGKKVLVTGRSLEGRQEIVVDGESRWVTSGYLSKDKPLGSGAGLSDAPCPDSSVEQGLAADTILVYRSVCHAFPQVTEYGGWAARTEHNTGHALDVMVYGDKALGDAIAQWAFEHASELNLYDIIWYDRIWTPVRASEGWRDYGDHGSPTANHMDHVHIGTN</sequence>
<dbReference type="Proteomes" id="UP001501821">
    <property type="component" value="Unassembled WGS sequence"/>
</dbReference>
<evidence type="ECO:0000259" key="2">
    <source>
        <dbReference type="Pfam" id="PF26571"/>
    </source>
</evidence>
<evidence type="ECO:0000256" key="1">
    <source>
        <dbReference type="SAM" id="SignalP"/>
    </source>
</evidence>
<keyword evidence="4" id="KW-1185">Reference proteome</keyword>
<evidence type="ECO:0000313" key="4">
    <source>
        <dbReference type="Proteomes" id="UP001501821"/>
    </source>
</evidence>
<keyword evidence="1" id="KW-0732">Signal</keyword>